<dbReference type="Proteomes" id="UP000499080">
    <property type="component" value="Unassembled WGS sequence"/>
</dbReference>
<keyword evidence="2" id="KW-1185">Reference proteome</keyword>
<gene>
    <name evidence="1" type="ORF">AVEN_55348_1</name>
</gene>
<evidence type="ECO:0000313" key="2">
    <source>
        <dbReference type="Proteomes" id="UP000499080"/>
    </source>
</evidence>
<reference evidence="1 2" key="1">
    <citation type="journal article" date="2019" name="Sci. Rep.">
        <title>Orb-weaving spider Araneus ventricosus genome elucidates the spidroin gene catalogue.</title>
        <authorList>
            <person name="Kono N."/>
            <person name="Nakamura H."/>
            <person name="Ohtoshi R."/>
            <person name="Moran D.A.P."/>
            <person name="Shinohara A."/>
            <person name="Yoshida Y."/>
            <person name="Fujiwara M."/>
            <person name="Mori M."/>
            <person name="Tomita M."/>
            <person name="Arakawa K."/>
        </authorList>
    </citation>
    <scope>NUCLEOTIDE SEQUENCE [LARGE SCALE GENOMIC DNA]</scope>
</reference>
<dbReference type="EMBL" id="BGPR01000342">
    <property type="protein sequence ID" value="GBM14356.1"/>
    <property type="molecule type" value="Genomic_DNA"/>
</dbReference>
<comment type="caution">
    <text evidence="1">The sequence shown here is derived from an EMBL/GenBank/DDBJ whole genome shotgun (WGS) entry which is preliminary data.</text>
</comment>
<name>A0A4Y2DE55_ARAVE</name>
<sequence>MLQRSILFLYRVHHREQHNHPLYQQEPLTTFITRGTMIESLKCSGIKVPITMVEVVNLDQDPTLPSGAVSPWPKIRLGQIADQSGVKVDERILLEGGKQWETDDYQSGWLGNRWFLRCFCLPSMKE</sequence>
<proteinExistence type="predicted"/>
<dbReference type="AlphaFoldDB" id="A0A4Y2DE55"/>
<organism evidence="1 2">
    <name type="scientific">Araneus ventricosus</name>
    <name type="common">Orbweaver spider</name>
    <name type="synonym">Epeira ventricosa</name>
    <dbReference type="NCBI Taxonomy" id="182803"/>
    <lineage>
        <taxon>Eukaryota</taxon>
        <taxon>Metazoa</taxon>
        <taxon>Ecdysozoa</taxon>
        <taxon>Arthropoda</taxon>
        <taxon>Chelicerata</taxon>
        <taxon>Arachnida</taxon>
        <taxon>Araneae</taxon>
        <taxon>Araneomorphae</taxon>
        <taxon>Entelegynae</taxon>
        <taxon>Araneoidea</taxon>
        <taxon>Araneidae</taxon>
        <taxon>Araneus</taxon>
    </lineage>
</organism>
<accession>A0A4Y2DE55</accession>
<protein>
    <submittedName>
        <fullName evidence="1">Uncharacterized protein</fullName>
    </submittedName>
</protein>
<evidence type="ECO:0000313" key="1">
    <source>
        <dbReference type="EMBL" id="GBM14356.1"/>
    </source>
</evidence>